<feature type="compositionally biased region" description="Polar residues" evidence="7">
    <location>
        <begin position="80"/>
        <end position="92"/>
    </location>
</feature>
<evidence type="ECO:0000256" key="7">
    <source>
        <dbReference type="SAM" id="MobiDB-lite"/>
    </source>
</evidence>
<accession>A0A8U1ETI6</accession>
<feature type="region of interest" description="Disordered" evidence="7">
    <location>
        <begin position="78"/>
        <end position="150"/>
    </location>
</feature>
<dbReference type="GO" id="GO:0005524">
    <property type="term" value="F:ATP binding"/>
    <property type="evidence" value="ECO:0007669"/>
    <property type="project" value="UniProtKB-KW"/>
</dbReference>
<dbReference type="Gene3D" id="3.40.50.300">
    <property type="entry name" value="P-loop containing nucleotide triphosphate hydrolases"/>
    <property type="match status" value="1"/>
</dbReference>
<keyword evidence="3" id="KW-0433">Leucine-rich repeat</keyword>
<keyword evidence="4" id="KW-0677">Repeat</keyword>
<feature type="region of interest" description="Disordered" evidence="7">
    <location>
        <begin position="1"/>
        <end position="62"/>
    </location>
</feature>
<evidence type="ECO:0000256" key="2">
    <source>
        <dbReference type="ARBA" id="ARBA00022490"/>
    </source>
</evidence>
<dbReference type="PANTHER" id="PTHR24106">
    <property type="entry name" value="NACHT, LRR AND CARD DOMAINS-CONTAINING"/>
    <property type="match status" value="1"/>
</dbReference>
<reference evidence="11" key="1">
    <citation type="submission" date="2025-08" db="UniProtKB">
        <authorList>
            <consortium name="RefSeq"/>
        </authorList>
    </citation>
    <scope>IDENTIFICATION</scope>
    <source>
        <tissue evidence="11">White muscle</tissue>
    </source>
</reference>
<dbReference type="GeneID" id="120057122"/>
<dbReference type="CTD" id="794214"/>
<feature type="domain" description="Pyrin" evidence="8">
    <location>
        <begin position="165"/>
        <end position="252"/>
    </location>
</feature>
<dbReference type="SMART" id="SM01289">
    <property type="entry name" value="PYRIN"/>
    <property type="match status" value="1"/>
</dbReference>
<feature type="domain" description="NACHT" evidence="9">
    <location>
        <begin position="339"/>
        <end position="471"/>
    </location>
</feature>
<gene>
    <name evidence="11" type="primary">nlrc3l1</name>
</gene>
<dbReference type="Pfam" id="PF17776">
    <property type="entry name" value="NLRC4_HD2"/>
    <property type="match status" value="1"/>
</dbReference>
<dbReference type="InterPro" id="IPR027417">
    <property type="entry name" value="P-loop_NTPase"/>
</dbReference>
<dbReference type="KEGG" id="snh:120057122"/>
<dbReference type="InterPro" id="IPR004020">
    <property type="entry name" value="DAPIN"/>
</dbReference>
<dbReference type="Pfam" id="PF05729">
    <property type="entry name" value="NACHT"/>
    <property type="match status" value="1"/>
</dbReference>
<keyword evidence="10" id="KW-1185">Reference proteome</keyword>
<dbReference type="SMART" id="SM01288">
    <property type="entry name" value="FISNA"/>
    <property type="match status" value="1"/>
</dbReference>
<dbReference type="PROSITE" id="PS50837">
    <property type="entry name" value="NACHT"/>
    <property type="match status" value="1"/>
</dbReference>
<dbReference type="Pfam" id="PF14484">
    <property type="entry name" value="FISNA"/>
    <property type="match status" value="1"/>
</dbReference>
<evidence type="ECO:0000256" key="1">
    <source>
        <dbReference type="ARBA" id="ARBA00004496"/>
    </source>
</evidence>
<dbReference type="InterPro" id="IPR041267">
    <property type="entry name" value="NLRP_HD2"/>
</dbReference>
<keyword evidence="5" id="KW-0547">Nucleotide-binding</keyword>
<dbReference type="InterPro" id="IPR007111">
    <property type="entry name" value="NACHT_NTPase"/>
</dbReference>
<dbReference type="PROSITE" id="PS50824">
    <property type="entry name" value="DAPIN"/>
    <property type="match status" value="1"/>
</dbReference>
<dbReference type="InterPro" id="IPR041075">
    <property type="entry name" value="NOD1/2_WH"/>
</dbReference>
<evidence type="ECO:0000313" key="11">
    <source>
        <dbReference type="RefSeq" id="XP_038861477.1"/>
    </source>
</evidence>
<dbReference type="InterPro" id="IPR011029">
    <property type="entry name" value="DEATH-like_dom_sf"/>
</dbReference>
<proteinExistence type="predicted"/>
<dbReference type="OrthoDB" id="120976at2759"/>
<dbReference type="SUPFAM" id="SSF47986">
    <property type="entry name" value="DEATH domain"/>
    <property type="match status" value="1"/>
</dbReference>
<dbReference type="Pfam" id="PF17779">
    <property type="entry name" value="WHD_NOD2"/>
    <property type="match status" value="1"/>
</dbReference>
<dbReference type="Pfam" id="PF02758">
    <property type="entry name" value="PYRIN"/>
    <property type="match status" value="1"/>
</dbReference>
<dbReference type="GO" id="GO:0005737">
    <property type="term" value="C:cytoplasm"/>
    <property type="evidence" value="ECO:0007669"/>
    <property type="project" value="UniProtKB-SubCell"/>
</dbReference>
<evidence type="ECO:0000256" key="6">
    <source>
        <dbReference type="ARBA" id="ARBA00022840"/>
    </source>
</evidence>
<evidence type="ECO:0000256" key="4">
    <source>
        <dbReference type="ARBA" id="ARBA00022737"/>
    </source>
</evidence>
<keyword evidence="2" id="KW-0963">Cytoplasm</keyword>
<organism evidence="10 11">
    <name type="scientific">Salvelinus namaycush</name>
    <name type="common">Lake trout</name>
    <name type="synonym">Salmo namaycush</name>
    <dbReference type="NCBI Taxonomy" id="8040"/>
    <lineage>
        <taxon>Eukaryota</taxon>
        <taxon>Metazoa</taxon>
        <taxon>Chordata</taxon>
        <taxon>Craniata</taxon>
        <taxon>Vertebrata</taxon>
        <taxon>Euteleostomi</taxon>
        <taxon>Actinopterygii</taxon>
        <taxon>Neopterygii</taxon>
        <taxon>Teleostei</taxon>
        <taxon>Protacanthopterygii</taxon>
        <taxon>Salmoniformes</taxon>
        <taxon>Salmonidae</taxon>
        <taxon>Salmoninae</taxon>
        <taxon>Salvelinus</taxon>
    </lineage>
</organism>
<sequence length="790" mass="90461">MAGRGSDTMEHDGGETISDVSFPLGEGVSGRGRSTISMSDEGEGAFYVPERRPSLDLGDGLRPMDTTHWHDVERAKSPVHSYNSVNSDTQFWPSDELDEETELSATRVQLERTESYSSGYSVDSDDCETRTRKSQDTAPKEEGPAVELPRPELIKNPDEKRHPALTVDFTFKAIRKTLEKLGKDDLRTFKITLWKRYPESFSSPPQGMDMVDLVDRLLEFYDLEVALQLTKALLKDMGLKRLDAYLTDLCKKNEVRYELRDTLLRKYSWMCEGVAQQGEHKAFDSIFNELYITDRGNAGPNIEHEVRKIDKLSTNRKEEKRITCSQIFDPDVIYEKHVSHIVTNGIAGVGKSVAVQKFIMDWAEEREHNHVYFLFPLPFKELNLMLNQKISLLEIVHTLYPETKVLPTFECDEGRVMFICDGLDEYAHSLDFHRTETWCDSTEPAAMHVVVTNLIRGNLLPSSLLWIISRPLTSSRLPPESVHQVLEVRGFTNEQKEEYFRRRFQDPAQADKVIAHLTSCKTLHIMCHLPMFCCVVRDVFQHTFREKGPDAELPKGLTLMYTRLLLVHLHVRGARGSASRTPEEERDFLMNLGKLAFTMLEKNQMVIGKATWKDCGVDVAEAVTKSGLCIEFLIEQFVMYQERIQTFIHPTIQEYLAALYVFLTWRCMGQNVLQQPRNSKFSRMFKDPGLLDMHRSAIERSLQSPDGNLDVFLRFLLGMAQTANQELLQRFLPDKNKCSSASEETAAIIRKKIKENHYPDRNANLQCCLDELGVGAEAPRRSRSNSVKSH</sequence>
<comment type="subcellular location">
    <subcellularLocation>
        <location evidence="1">Cytoplasm</location>
    </subcellularLocation>
</comment>
<evidence type="ECO:0000313" key="10">
    <source>
        <dbReference type="Proteomes" id="UP000808372"/>
    </source>
</evidence>
<protein>
    <submittedName>
        <fullName evidence="11">NLR family CARD domain-containing protein 3</fullName>
    </submittedName>
</protein>
<dbReference type="InterPro" id="IPR051261">
    <property type="entry name" value="NLR"/>
</dbReference>
<dbReference type="InterPro" id="IPR029495">
    <property type="entry name" value="NACHT-assoc"/>
</dbReference>
<evidence type="ECO:0000259" key="9">
    <source>
        <dbReference type="PROSITE" id="PS50837"/>
    </source>
</evidence>
<dbReference type="AlphaFoldDB" id="A0A8U1ETI6"/>
<dbReference type="RefSeq" id="XP_038861477.1">
    <property type="nucleotide sequence ID" value="XM_039005549.1"/>
</dbReference>
<dbReference type="Gene3D" id="1.10.533.10">
    <property type="entry name" value="Death Domain, Fas"/>
    <property type="match status" value="1"/>
</dbReference>
<evidence type="ECO:0000256" key="3">
    <source>
        <dbReference type="ARBA" id="ARBA00022614"/>
    </source>
</evidence>
<evidence type="ECO:0000259" key="8">
    <source>
        <dbReference type="PROSITE" id="PS50824"/>
    </source>
</evidence>
<feature type="compositionally biased region" description="Basic and acidic residues" evidence="7">
    <location>
        <begin position="127"/>
        <end position="150"/>
    </location>
</feature>
<dbReference type="Proteomes" id="UP000808372">
    <property type="component" value="Chromosome 12"/>
</dbReference>
<name>A0A8U1ETI6_SALNM</name>
<evidence type="ECO:0000256" key="5">
    <source>
        <dbReference type="ARBA" id="ARBA00022741"/>
    </source>
</evidence>
<keyword evidence="6" id="KW-0067">ATP-binding</keyword>